<comment type="similarity">
    <text evidence="2 7">Belongs to the ExbD/TolR family.</text>
</comment>
<evidence type="ECO:0000256" key="4">
    <source>
        <dbReference type="ARBA" id="ARBA00022692"/>
    </source>
</evidence>
<protein>
    <submittedName>
        <fullName evidence="9">Biopolymer transporter ExbD</fullName>
    </submittedName>
</protein>
<evidence type="ECO:0000256" key="6">
    <source>
        <dbReference type="ARBA" id="ARBA00023136"/>
    </source>
</evidence>
<comment type="subcellular location">
    <subcellularLocation>
        <location evidence="1">Cell membrane</location>
        <topology evidence="1">Single-pass membrane protein</topology>
    </subcellularLocation>
    <subcellularLocation>
        <location evidence="7">Cell membrane</location>
        <topology evidence="7">Single-pass type II membrane protein</topology>
    </subcellularLocation>
</comment>
<evidence type="ECO:0000256" key="1">
    <source>
        <dbReference type="ARBA" id="ARBA00004162"/>
    </source>
</evidence>
<keyword evidence="7" id="KW-0653">Protein transport</keyword>
<keyword evidence="3" id="KW-1003">Cell membrane</keyword>
<keyword evidence="4 7" id="KW-0812">Transmembrane</keyword>
<dbReference type="OrthoDB" id="9798629at2"/>
<evidence type="ECO:0000313" key="9">
    <source>
        <dbReference type="EMBL" id="PSH60470.1"/>
    </source>
</evidence>
<reference evidence="10" key="1">
    <citation type="submission" date="2017-11" db="EMBL/GenBank/DDBJ databases">
        <authorList>
            <person name="Kuznetsova I."/>
            <person name="Sazanova A."/>
            <person name="Chirak E."/>
            <person name="Safronova V."/>
            <person name="Willems A."/>
        </authorList>
    </citation>
    <scope>NUCLEOTIDE SEQUENCE [LARGE SCALE GENOMIC DNA]</scope>
    <source>
        <strain evidence="10">PEPV15</strain>
    </source>
</reference>
<comment type="caution">
    <text evidence="9">The sequence shown here is derived from an EMBL/GenBank/DDBJ whole genome shotgun (WGS) entry which is preliminary data.</text>
</comment>
<dbReference type="RefSeq" id="WP_106715787.1">
    <property type="nucleotide sequence ID" value="NZ_JACHXT010000004.1"/>
</dbReference>
<keyword evidence="5 8" id="KW-1133">Transmembrane helix</keyword>
<organism evidence="9 10">
    <name type="scientific">Phyllobacterium endophyticum</name>
    <dbReference type="NCBI Taxonomy" id="1149773"/>
    <lineage>
        <taxon>Bacteria</taxon>
        <taxon>Pseudomonadati</taxon>
        <taxon>Pseudomonadota</taxon>
        <taxon>Alphaproteobacteria</taxon>
        <taxon>Hyphomicrobiales</taxon>
        <taxon>Phyllobacteriaceae</taxon>
        <taxon>Phyllobacterium</taxon>
    </lineage>
</organism>
<sequence>MAFSNDPDDEMLTEINMTPLIDVMLVLLIVFMVTLPVVHHAVSIQLPRETNERLDPQPDPIAVDIGPDGSILWNKSVVDEAVFEQKLAETAARTDKPALQLFADKSARYESVAVVLSAARRAGLGKINFVTEAKLENGSAQ</sequence>
<feature type="transmembrane region" description="Helical" evidence="8">
    <location>
        <begin position="20"/>
        <end position="38"/>
    </location>
</feature>
<evidence type="ECO:0000256" key="5">
    <source>
        <dbReference type="ARBA" id="ARBA00022989"/>
    </source>
</evidence>
<gene>
    <name evidence="9" type="ORF">CU100_07290</name>
</gene>
<evidence type="ECO:0000313" key="10">
    <source>
        <dbReference type="Proteomes" id="UP000241158"/>
    </source>
</evidence>
<evidence type="ECO:0000256" key="2">
    <source>
        <dbReference type="ARBA" id="ARBA00005811"/>
    </source>
</evidence>
<keyword evidence="7" id="KW-0813">Transport</keyword>
<proteinExistence type="inferred from homology"/>
<dbReference type="PANTHER" id="PTHR30558">
    <property type="entry name" value="EXBD MEMBRANE COMPONENT OF PMF-DRIVEN MACROMOLECULE IMPORT SYSTEM"/>
    <property type="match status" value="1"/>
</dbReference>
<dbReference type="InterPro" id="IPR003400">
    <property type="entry name" value="ExbD"/>
</dbReference>
<dbReference type="PANTHER" id="PTHR30558:SF7">
    <property type="entry name" value="TOL-PAL SYSTEM PROTEIN TOLR"/>
    <property type="match status" value="1"/>
</dbReference>
<dbReference type="EMBL" id="PGGN01000001">
    <property type="protein sequence ID" value="PSH60470.1"/>
    <property type="molecule type" value="Genomic_DNA"/>
</dbReference>
<evidence type="ECO:0000256" key="7">
    <source>
        <dbReference type="RuleBase" id="RU003879"/>
    </source>
</evidence>
<dbReference type="Proteomes" id="UP000241158">
    <property type="component" value="Unassembled WGS sequence"/>
</dbReference>
<keyword evidence="10" id="KW-1185">Reference proteome</keyword>
<accession>A0A2P7B203</accession>
<dbReference type="Gene3D" id="3.30.420.270">
    <property type="match status" value="1"/>
</dbReference>
<evidence type="ECO:0000256" key="8">
    <source>
        <dbReference type="SAM" id="Phobius"/>
    </source>
</evidence>
<dbReference type="GO" id="GO:0005886">
    <property type="term" value="C:plasma membrane"/>
    <property type="evidence" value="ECO:0007669"/>
    <property type="project" value="UniProtKB-SubCell"/>
</dbReference>
<dbReference type="GO" id="GO:0022857">
    <property type="term" value="F:transmembrane transporter activity"/>
    <property type="evidence" value="ECO:0007669"/>
    <property type="project" value="InterPro"/>
</dbReference>
<dbReference type="GO" id="GO:0015031">
    <property type="term" value="P:protein transport"/>
    <property type="evidence" value="ECO:0007669"/>
    <property type="project" value="UniProtKB-KW"/>
</dbReference>
<dbReference type="Pfam" id="PF02472">
    <property type="entry name" value="ExbD"/>
    <property type="match status" value="1"/>
</dbReference>
<name>A0A2P7B203_9HYPH</name>
<evidence type="ECO:0000256" key="3">
    <source>
        <dbReference type="ARBA" id="ARBA00022475"/>
    </source>
</evidence>
<dbReference type="AlphaFoldDB" id="A0A2P7B203"/>
<keyword evidence="6 8" id="KW-0472">Membrane</keyword>